<sequence>MSFKKAEIAGVSLLAAALAVLLYTAVRHDWPAWETPWTIGGALLLAVAGTAVLLAGYRCPYCGKGLKFGARYCTHCGSSLEDCGRIRRDHASPASAKLARGHVWAARLRWALSVSVFLALACSPYAAWERPALAVLIGSYLLAEVGIACLWMRCPHCGKPLNGGEEHCPRCGGRLER</sequence>
<dbReference type="InterPro" id="IPR059113">
    <property type="entry name" value="Znf_ribbon"/>
</dbReference>
<dbReference type="EMBL" id="JACOPL010000005">
    <property type="protein sequence ID" value="MBC5725060.1"/>
    <property type="molecule type" value="Genomic_DNA"/>
</dbReference>
<evidence type="ECO:0000313" key="4">
    <source>
        <dbReference type="Proteomes" id="UP000606499"/>
    </source>
</evidence>
<accession>A0A923LTJ8</accession>
<comment type="caution">
    <text evidence="3">The sequence shown here is derived from an EMBL/GenBank/DDBJ whole genome shotgun (WGS) entry which is preliminary data.</text>
</comment>
<name>A0A923LTJ8_9FIRM</name>
<evidence type="ECO:0000256" key="1">
    <source>
        <dbReference type="SAM" id="Phobius"/>
    </source>
</evidence>
<dbReference type="Proteomes" id="UP000606499">
    <property type="component" value="Unassembled WGS sequence"/>
</dbReference>
<dbReference type="Pfam" id="PF13248">
    <property type="entry name" value="Zn_ribbon_3"/>
    <property type="match status" value="1"/>
</dbReference>
<evidence type="ECO:0000313" key="3">
    <source>
        <dbReference type="EMBL" id="MBC5725060.1"/>
    </source>
</evidence>
<feature type="transmembrane region" description="Helical" evidence="1">
    <location>
        <begin position="108"/>
        <end position="127"/>
    </location>
</feature>
<keyword evidence="1" id="KW-0472">Membrane</keyword>
<keyword evidence="4" id="KW-1185">Reference proteome</keyword>
<gene>
    <name evidence="3" type="ORF">H8S45_06270</name>
</gene>
<reference evidence="3" key="1">
    <citation type="submission" date="2020-08" db="EMBL/GenBank/DDBJ databases">
        <title>Genome public.</title>
        <authorList>
            <person name="Liu C."/>
            <person name="Sun Q."/>
        </authorList>
    </citation>
    <scope>NUCLEOTIDE SEQUENCE</scope>
    <source>
        <strain evidence="3">NSJ-28</strain>
    </source>
</reference>
<dbReference type="RefSeq" id="WP_054327065.1">
    <property type="nucleotide sequence ID" value="NZ_JACOPL010000005.1"/>
</dbReference>
<protein>
    <recommendedName>
        <fullName evidence="2">Putative zinc-ribbon domain-containing protein</fullName>
    </recommendedName>
</protein>
<organism evidence="3 4">
    <name type="scientific">Agathobaculum faecis</name>
    <dbReference type="NCBI Taxonomy" id="2763013"/>
    <lineage>
        <taxon>Bacteria</taxon>
        <taxon>Bacillati</taxon>
        <taxon>Bacillota</taxon>
        <taxon>Clostridia</taxon>
        <taxon>Eubacteriales</taxon>
        <taxon>Butyricicoccaceae</taxon>
        <taxon>Agathobaculum</taxon>
    </lineage>
</organism>
<feature type="domain" description="Putative zinc-ribbon" evidence="2">
    <location>
        <begin position="56"/>
        <end position="78"/>
    </location>
</feature>
<feature type="transmembrane region" description="Helical" evidence="1">
    <location>
        <begin position="37"/>
        <end position="57"/>
    </location>
</feature>
<evidence type="ECO:0000259" key="2">
    <source>
        <dbReference type="Pfam" id="PF13248"/>
    </source>
</evidence>
<keyword evidence="1" id="KW-1133">Transmembrane helix</keyword>
<keyword evidence="1" id="KW-0812">Transmembrane</keyword>
<proteinExistence type="predicted"/>
<dbReference type="AlphaFoldDB" id="A0A923LTJ8"/>
<feature type="transmembrane region" description="Helical" evidence="1">
    <location>
        <begin position="133"/>
        <end position="152"/>
    </location>
</feature>